<feature type="domain" description="BTB" evidence="1">
    <location>
        <begin position="12"/>
        <end position="88"/>
    </location>
</feature>
<dbReference type="InParanoid" id="A0A067QKR2"/>
<dbReference type="PROSITE" id="PS50097">
    <property type="entry name" value="BTB"/>
    <property type="match status" value="1"/>
</dbReference>
<dbReference type="Gene3D" id="3.30.710.10">
    <property type="entry name" value="Potassium Channel Kv1.1, Chain A"/>
    <property type="match status" value="1"/>
</dbReference>
<name>A0A067QKR2_9AGAM</name>
<organism evidence="2 3">
    <name type="scientific">Jaapia argillacea MUCL 33604</name>
    <dbReference type="NCBI Taxonomy" id="933084"/>
    <lineage>
        <taxon>Eukaryota</taxon>
        <taxon>Fungi</taxon>
        <taxon>Dikarya</taxon>
        <taxon>Basidiomycota</taxon>
        <taxon>Agaricomycotina</taxon>
        <taxon>Agaricomycetes</taxon>
        <taxon>Agaricomycetidae</taxon>
        <taxon>Jaapiales</taxon>
        <taxon>Jaapiaceae</taxon>
        <taxon>Jaapia</taxon>
    </lineage>
</organism>
<dbReference type="Pfam" id="PF00651">
    <property type="entry name" value="BTB"/>
    <property type="match status" value="1"/>
</dbReference>
<dbReference type="InterPro" id="IPR000210">
    <property type="entry name" value="BTB/POZ_dom"/>
</dbReference>
<dbReference type="SUPFAM" id="SSF54695">
    <property type="entry name" value="POZ domain"/>
    <property type="match status" value="1"/>
</dbReference>
<dbReference type="OrthoDB" id="71307at2759"/>
<dbReference type="EMBL" id="KL197709">
    <property type="protein sequence ID" value="KDQ64107.1"/>
    <property type="molecule type" value="Genomic_DNA"/>
</dbReference>
<evidence type="ECO:0000313" key="3">
    <source>
        <dbReference type="Proteomes" id="UP000027265"/>
    </source>
</evidence>
<reference evidence="3" key="1">
    <citation type="journal article" date="2014" name="Proc. Natl. Acad. Sci. U.S.A.">
        <title>Extensive sampling of basidiomycete genomes demonstrates inadequacy of the white-rot/brown-rot paradigm for wood decay fungi.</title>
        <authorList>
            <person name="Riley R."/>
            <person name="Salamov A.A."/>
            <person name="Brown D.W."/>
            <person name="Nagy L.G."/>
            <person name="Floudas D."/>
            <person name="Held B.W."/>
            <person name="Levasseur A."/>
            <person name="Lombard V."/>
            <person name="Morin E."/>
            <person name="Otillar R."/>
            <person name="Lindquist E.A."/>
            <person name="Sun H."/>
            <person name="LaButti K.M."/>
            <person name="Schmutz J."/>
            <person name="Jabbour D."/>
            <person name="Luo H."/>
            <person name="Baker S.E."/>
            <person name="Pisabarro A.G."/>
            <person name="Walton J.D."/>
            <person name="Blanchette R.A."/>
            <person name="Henrissat B."/>
            <person name="Martin F."/>
            <person name="Cullen D."/>
            <person name="Hibbett D.S."/>
            <person name="Grigoriev I.V."/>
        </authorList>
    </citation>
    <scope>NUCLEOTIDE SEQUENCE [LARGE SCALE GENOMIC DNA]</scope>
    <source>
        <strain evidence="3">MUCL 33604</strain>
    </source>
</reference>
<dbReference type="HOGENOM" id="CLU_052397_0_2_1"/>
<keyword evidence="3" id="KW-1185">Reference proteome</keyword>
<sequence length="284" mass="31594">MKLSAIFDAPDADVVLRSNSQDVVDFRVHRCILSAASPFFKDMFGLPQPPTYPEDCDNGPPVVDLAEAANVIEALLRFIYPVPNPIIETLDELAVVLAAASKYEATIALDHLRKLLVSPSFAPLSPMRVFSIACQYDFEQEAKIASRYTLTTNLLDTPLSESPELKYISAYSYRRLLDLHRSRADAAKEIIQTAKTEIVETIKCMQCNAVNLPSGFSPPRWWVDFQLRACEELGSRPTTDVVFGMAFLARSARAGCPRCAESLLNSYAFLEGLRRKIDDLPGEI</sequence>
<dbReference type="AlphaFoldDB" id="A0A067QKR2"/>
<evidence type="ECO:0000313" key="2">
    <source>
        <dbReference type="EMBL" id="KDQ64107.1"/>
    </source>
</evidence>
<protein>
    <recommendedName>
        <fullName evidence="1">BTB domain-containing protein</fullName>
    </recommendedName>
</protein>
<dbReference type="InterPro" id="IPR011333">
    <property type="entry name" value="SKP1/BTB/POZ_sf"/>
</dbReference>
<accession>A0A067QKR2</accession>
<evidence type="ECO:0000259" key="1">
    <source>
        <dbReference type="PROSITE" id="PS50097"/>
    </source>
</evidence>
<dbReference type="SMART" id="SM00225">
    <property type="entry name" value="BTB"/>
    <property type="match status" value="1"/>
</dbReference>
<dbReference type="STRING" id="933084.A0A067QKR2"/>
<dbReference type="Proteomes" id="UP000027265">
    <property type="component" value="Unassembled WGS sequence"/>
</dbReference>
<dbReference type="CDD" id="cd18186">
    <property type="entry name" value="BTB_POZ_ZBTB_KLHL-like"/>
    <property type="match status" value="1"/>
</dbReference>
<proteinExistence type="predicted"/>
<gene>
    <name evidence="2" type="ORF">JAAARDRAFT_116612</name>
</gene>